<evidence type="ECO:0000313" key="2">
    <source>
        <dbReference type="Proteomes" id="UP000594480"/>
    </source>
</evidence>
<name>A0A7S8MXH7_9MICO</name>
<sequence>MEEPWVEEAAHMIEKYTGDPLADAVRGTVRVVSASDREGRARYQACQLEVVTTTAGIPETHISTEVVTSAKYWPRVGSTLPALISRSDPSRIEINWDALARQ</sequence>
<reference evidence="1 2" key="1">
    <citation type="submission" date="2020-11" db="EMBL/GenBank/DDBJ databases">
        <title>Amino acid is mineralized and recycled by bacteria in oceanic microbiome.</title>
        <authorList>
            <person name="Zheng L.Y."/>
        </authorList>
    </citation>
    <scope>NUCLEOTIDE SEQUENCE [LARGE SCALE GENOMIC DNA]</scope>
    <source>
        <strain evidence="1 2">A32-1</strain>
    </source>
</reference>
<evidence type="ECO:0000313" key="1">
    <source>
        <dbReference type="EMBL" id="QPE04748.1"/>
    </source>
</evidence>
<proteinExistence type="predicted"/>
<organism evidence="1 2">
    <name type="scientific">Microbacterium schleiferi</name>
    <dbReference type="NCBI Taxonomy" id="69362"/>
    <lineage>
        <taxon>Bacteria</taxon>
        <taxon>Bacillati</taxon>
        <taxon>Actinomycetota</taxon>
        <taxon>Actinomycetes</taxon>
        <taxon>Micrococcales</taxon>
        <taxon>Microbacteriaceae</taxon>
        <taxon>Microbacterium</taxon>
    </lineage>
</organism>
<dbReference type="Proteomes" id="UP000594480">
    <property type="component" value="Chromosome"/>
</dbReference>
<dbReference type="EMBL" id="CP064760">
    <property type="protein sequence ID" value="QPE04748.1"/>
    <property type="molecule type" value="Genomic_DNA"/>
</dbReference>
<accession>A0A7S8MXH7</accession>
<dbReference type="KEGG" id="msf:IT882_00875"/>
<protein>
    <submittedName>
        <fullName evidence="1">Uncharacterized protein</fullName>
    </submittedName>
</protein>
<dbReference type="AlphaFoldDB" id="A0A7S8MXH7"/>
<dbReference type="RefSeq" id="WP_195692775.1">
    <property type="nucleotide sequence ID" value="NZ_CP064760.1"/>
</dbReference>
<keyword evidence="2" id="KW-1185">Reference proteome</keyword>
<gene>
    <name evidence="1" type="ORF">IT882_00875</name>
</gene>